<dbReference type="AlphaFoldDB" id="A0A8J4UFG6"/>
<dbReference type="EMBL" id="QNUK01000273">
    <property type="protein sequence ID" value="KAF5896532.1"/>
    <property type="molecule type" value="Genomic_DNA"/>
</dbReference>
<reference evidence="2" key="1">
    <citation type="submission" date="2020-07" db="EMBL/GenBank/DDBJ databases">
        <title>Clarias magur genome sequencing, assembly and annotation.</title>
        <authorList>
            <person name="Kushwaha B."/>
            <person name="Kumar R."/>
            <person name="Das P."/>
            <person name="Joshi C.G."/>
            <person name="Kumar D."/>
            <person name="Nagpure N.S."/>
            <person name="Pandey M."/>
            <person name="Agarwal S."/>
            <person name="Srivastava S."/>
            <person name="Singh M."/>
            <person name="Sahoo L."/>
            <person name="Jayasankar P."/>
            <person name="Meher P.K."/>
            <person name="Koringa P.G."/>
            <person name="Iquebal M.A."/>
            <person name="Das S.P."/>
            <person name="Bit A."/>
            <person name="Patnaik S."/>
            <person name="Patel N."/>
            <person name="Shah T.M."/>
            <person name="Hinsu A."/>
            <person name="Jena J.K."/>
        </authorList>
    </citation>
    <scope>NUCLEOTIDE SEQUENCE</scope>
    <source>
        <strain evidence="2">CIFAMagur01</strain>
        <tissue evidence="2">Testis</tissue>
    </source>
</reference>
<evidence type="ECO:0000256" key="1">
    <source>
        <dbReference type="SAM" id="MobiDB-lite"/>
    </source>
</evidence>
<dbReference type="Proteomes" id="UP000727407">
    <property type="component" value="Unassembled WGS sequence"/>
</dbReference>
<keyword evidence="3" id="KW-1185">Reference proteome</keyword>
<evidence type="ECO:0000313" key="2">
    <source>
        <dbReference type="EMBL" id="KAF5896532.1"/>
    </source>
</evidence>
<accession>A0A8J4UFG6</accession>
<feature type="non-terminal residue" evidence="2">
    <location>
        <position position="1"/>
    </location>
</feature>
<feature type="region of interest" description="Disordered" evidence="1">
    <location>
        <begin position="22"/>
        <end position="45"/>
    </location>
</feature>
<proteinExistence type="predicted"/>
<sequence>MALFKQTNIRYTRSLELQQTGLHPASQIPLSHEHQTQSHRHTRNNDYDCDYYRFAR</sequence>
<name>A0A8J4UFG6_CLAMG</name>
<gene>
    <name evidence="2" type="primary">pac1-2</name>
    <name evidence="2" type="ORF">DAT39_013778</name>
</gene>
<protein>
    <submittedName>
        <fullName evidence="2">Nuclear distribution protein PAC1-2</fullName>
    </submittedName>
</protein>
<comment type="caution">
    <text evidence="2">The sequence shown here is derived from an EMBL/GenBank/DDBJ whole genome shotgun (WGS) entry which is preliminary data.</text>
</comment>
<evidence type="ECO:0000313" key="3">
    <source>
        <dbReference type="Proteomes" id="UP000727407"/>
    </source>
</evidence>
<organism evidence="2 3">
    <name type="scientific">Clarias magur</name>
    <name type="common">Asian catfish</name>
    <name type="synonym">Macropteronotus magur</name>
    <dbReference type="NCBI Taxonomy" id="1594786"/>
    <lineage>
        <taxon>Eukaryota</taxon>
        <taxon>Metazoa</taxon>
        <taxon>Chordata</taxon>
        <taxon>Craniata</taxon>
        <taxon>Vertebrata</taxon>
        <taxon>Euteleostomi</taxon>
        <taxon>Actinopterygii</taxon>
        <taxon>Neopterygii</taxon>
        <taxon>Teleostei</taxon>
        <taxon>Ostariophysi</taxon>
        <taxon>Siluriformes</taxon>
        <taxon>Clariidae</taxon>
        <taxon>Clarias</taxon>
    </lineage>
</organism>